<keyword evidence="9" id="KW-1185">Reference proteome</keyword>
<accession>A0A8T0XC34</accession>
<evidence type="ECO:0000256" key="2">
    <source>
        <dbReference type="ARBA" id="ARBA00022614"/>
    </source>
</evidence>
<proteinExistence type="inferred from homology"/>
<evidence type="ECO:0000256" key="1">
    <source>
        <dbReference type="ARBA" id="ARBA00008894"/>
    </source>
</evidence>
<comment type="caution">
    <text evidence="8">The sequence shown here is derived from an EMBL/GenBank/DDBJ whole genome shotgun (WGS) entry which is preliminary data.</text>
</comment>
<dbReference type="Pfam" id="PF18052">
    <property type="entry name" value="Rx_N"/>
    <property type="match status" value="1"/>
</dbReference>
<evidence type="ECO:0000259" key="6">
    <source>
        <dbReference type="Pfam" id="PF00931"/>
    </source>
</evidence>
<reference evidence="8" key="1">
    <citation type="submission" date="2020-05" db="EMBL/GenBank/DDBJ databases">
        <title>WGS assembly of Panicum virgatum.</title>
        <authorList>
            <person name="Lovell J.T."/>
            <person name="Jenkins J."/>
            <person name="Shu S."/>
            <person name="Juenger T.E."/>
            <person name="Schmutz J."/>
        </authorList>
    </citation>
    <scope>NUCLEOTIDE SEQUENCE</scope>
    <source>
        <strain evidence="8">AP13</strain>
    </source>
</reference>
<evidence type="ECO:0008006" key="10">
    <source>
        <dbReference type="Google" id="ProtNLM"/>
    </source>
</evidence>
<dbReference type="Proteomes" id="UP000823388">
    <property type="component" value="Chromosome 1K"/>
</dbReference>
<dbReference type="GO" id="GO:0043531">
    <property type="term" value="F:ADP binding"/>
    <property type="evidence" value="ECO:0007669"/>
    <property type="project" value="InterPro"/>
</dbReference>
<evidence type="ECO:0000259" key="7">
    <source>
        <dbReference type="Pfam" id="PF18052"/>
    </source>
</evidence>
<dbReference type="Pfam" id="PF00931">
    <property type="entry name" value="NB-ARC"/>
    <property type="match status" value="1"/>
</dbReference>
<evidence type="ECO:0000256" key="4">
    <source>
        <dbReference type="ARBA" id="ARBA00022741"/>
    </source>
</evidence>
<organism evidence="8 9">
    <name type="scientific">Panicum virgatum</name>
    <name type="common">Blackwell switchgrass</name>
    <dbReference type="NCBI Taxonomy" id="38727"/>
    <lineage>
        <taxon>Eukaryota</taxon>
        <taxon>Viridiplantae</taxon>
        <taxon>Streptophyta</taxon>
        <taxon>Embryophyta</taxon>
        <taxon>Tracheophyta</taxon>
        <taxon>Spermatophyta</taxon>
        <taxon>Magnoliopsida</taxon>
        <taxon>Liliopsida</taxon>
        <taxon>Poales</taxon>
        <taxon>Poaceae</taxon>
        <taxon>PACMAD clade</taxon>
        <taxon>Panicoideae</taxon>
        <taxon>Panicodae</taxon>
        <taxon>Paniceae</taxon>
        <taxon>Panicinae</taxon>
        <taxon>Panicum</taxon>
        <taxon>Panicum sect. Hiantes</taxon>
    </lineage>
</organism>
<dbReference type="InterPro" id="IPR002182">
    <property type="entry name" value="NB-ARC"/>
</dbReference>
<dbReference type="AlphaFoldDB" id="A0A8T0XC34"/>
<name>A0A8T0XC34_PANVG</name>
<dbReference type="EMBL" id="CM029037">
    <property type="protein sequence ID" value="KAG2656308.1"/>
    <property type="molecule type" value="Genomic_DNA"/>
</dbReference>
<feature type="domain" description="Disease resistance N-terminal" evidence="7">
    <location>
        <begin position="13"/>
        <end position="84"/>
    </location>
</feature>
<comment type="similarity">
    <text evidence="1">Belongs to the disease resistance NB-LRR family.</text>
</comment>
<dbReference type="PANTHER" id="PTHR19338:SF58">
    <property type="entry name" value="OS09G0517100 PROTEIN"/>
    <property type="match status" value="1"/>
</dbReference>
<protein>
    <recommendedName>
        <fullName evidence="10">Rx N-terminal domain-containing protein</fullName>
    </recommendedName>
</protein>
<keyword evidence="2" id="KW-0433">Leucine-rich repeat</keyword>
<evidence type="ECO:0000313" key="9">
    <source>
        <dbReference type="Proteomes" id="UP000823388"/>
    </source>
</evidence>
<feature type="domain" description="NB-ARC" evidence="6">
    <location>
        <begin position="168"/>
        <end position="325"/>
    </location>
</feature>
<evidence type="ECO:0000256" key="5">
    <source>
        <dbReference type="ARBA" id="ARBA00022821"/>
    </source>
</evidence>
<evidence type="ECO:0000313" key="8">
    <source>
        <dbReference type="EMBL" id="KAG2656308.1"/>
    </source>
</evidence>
<dbReference type="InterPro" id="IPR027417">
    <property type="entry name" value="P-loop_NTPase"/>
</dbReference>
<sequence>MADFALGVAKSLVEATLAKAQSARETEAKLRKSAESDLAFITEEFQEMQSILSVLDEETAKIEVVKTWVMLVRTLAYDYEDRMEFMDQYVDNKRDWWFRLLLPCSTLPLDEAAAELKQLKGRVEDVSNRNRRDKLINKLGFTEATAIAKMQKDLGSCLTQFITKEGSDDLRVISVWGTGGDLDLGFMLAVRKAYLAPDTCQLFPCRGWLKLTDPLNPHEALRSLMTQFYTNSCLQIEASVDVDELVRMEETTTTQIGLIKEFMKQVNEKRYLVILENVSNMGQWDAIRTYLPDRKNGSLIIVCTQPREIASMCVGDSHQVLELNKYSTNKQSLCVFFKEGSQEKEADGMEEDEVSYSSGLSSDRVLITKQDIARSWMEQFTLVGVRVTTQ</sequence>
<keyword evidence="3" id="KW-0677">Repeat</keyword>
<dbReference type="SUPFAM" id="SSF52540">
    <property type="entry name" value="P-loop containing nucleoside triphosphate hydrolases"/>
    <property type="match status" value="1"/>
</dbReference>
<keyword evidence="5" id="KW-0611">Plant defense</keyword>
<dbReference type="GO" id="GO:0006952">
    <property type="term" value="P:defense response"/>
    <property type="evidence" value="ECO:0007669"/>
    <property type="project" value="UniProtKB-KW"/>
</dbReference>
<dbReference type="Gene3D" id="1.20.5.4130">
    <property type="match status" value="1"/>
</dbReference>
<dbReference type="OrthoDB" id="590002at2759"/>
<dbReference type="PANTHER" id="PTHR19338">
    <property type="entry name" value="TRANSLOCASE OF INNER MITOCHONDRIAL MEMBRANE 13 HOMOLOG"/>
    <property type="match status" value="1"/>
</dbReference>
<gene>
    <name evidence="8" type="ORF">PVAP13_1KG073200</name>
</gene>
<keyword evidence="4" id="KW-0547">Nucleotide-binding</keyword>
<evidence type="ECO:0000256" key="3">
    <source>
        <dbReference type="ARBA" id="ARBA00022737"/>
    </source>
</evidence>
<dbReference type="InterPro" id="IPR041118">
    <property type="entry name" value="Rx_N"/>
</dbReference>
<dbReference type="Gene3D" id="3.40.50.300">
    <property type="entry name" value="P-loop containing nucleotide triphosphate hydrolases"/>
    <property type="match status" value="1"/>
</dbReference>